<proteinExistence type="predicted"/>
<dbReference type="EMBL" id="JPLY01000008">
    <property type="protein sequence ID" value="KFC18073.1"/>
    <property type="molecule type" value="Genomic_DNA"/>
</dbReference>
<evidence type="ECO:0000313" key="2">
    <source>
        <dbReference type="Proteomes" id="UP000028623"/>
    </source>
</evidence>
<dbReference type="AlphaFoldDB" id="A0A085B6H8"/>
<comment type="caution">
    <text evidence="1">The sequence shown here is derived from an EMBL/GenBank/DDBJ whole genome shotgun (WGS) entry which is preliminary data.</text>
</comment>
<accession>A0A085B6H8</accession>
<organism evidence="1 2">
    <name type="scientific">Epilithonimonas lactis</name>
    <dbReference type="NCBI Taxonomy" id="421072"/>
    <lineage>
        <taxon>Bacteria</taxon>
        <taxon>Pseudomonadati</taxon>
        <taxon>Bacteroidota</taxon>
        <taxon>Flavobacteriia</taxon>
        <taxon>Flavobacteriales</taxon>
        <taxon>Weeksellaceae</taxon>
        <taxon>Chryseobacterium group</taxon>
        <taxon>Epilithonimonas</taxon>
    </lineage>
</organism>
<sequence>MYEKIGGDLKYYSEADITETASETYAEQSAKDISHMGEPARHENKIENCIKGLAIFRRKSTYNTKPDFGFDWYAGENYGTTYNEPFNYDDNKTLLSGREKLQKEYTSAIQYMPIRKFGYMEAGTNRGKSLINILDKKYFVPWFSGFVKDESGTQKTYELDVFFNIEEPAEGSIRIGSRNENIEVTFSDENSTSFEINESHPKQFTKTIKISFTDYITEHSTIIVTFHKKSEEEKAEEQKRKEGRKGNHFRYYRNCLCVHWRVNGNSQCLQKFR</sequence>
<protein>
    <submittedName>
        <fullName evidence="1">Uncharacterized protein</fullName>
    </submittedName>
</protein>
<gene>
    <name evidence="1" type="ORF">IO89_18240</name>
</gene>
<name>A0A085B6H8_9FLAO</name>
<evidence type="ECO:0000313" key="1">
    <source>
        <dbReference type="EMBL" id="KFC18073.1"/>
    </source>
</evidence>
<dbReference type="Proteomes" id="UP000028623">
    <property type="component" value="Unassembled WGS sequence"/>
</dbReference>
<keyword evidence="2" id="KW-1185">Reference proteome</keyword>
<reference evidence="1 2" key="1">
    <citation type="submission" date="2014-07" db="EMBL/GenBank/DDBJ databases">
        <title>Epilithonimonas lactis LMG 22401 Genome.</title>
        <authorList>
            <person name="Pipes S.E."/>
            <person name="Stropko S.J."/>
        </authorList>
    </citation>
    <scope>NUCLEOTIDE SEQUENCE [LARGE SCALE GENOMIC DNA]</scope>
    <source>
        <strain evidence="1 2">LMG 24401</strain>
    </source>
</reference>
<dbReference type="STRING" id="421072.SAMN04488097_3988"/>